<sequence length="667" mass="71316">MPSQGSQLLSQSSSLCLPLLKFSYATVSNESIAPIPWIHLSSKDALFAIFESSPVQLEDGRTEERQKFKVLQDPEVMEELDLNALSVEAHRALIQAPAATTVNVPHVAIIVKVPMIAIKYPMPNGQIRRFQIRFSKNEDYYEAMKMLSRANVPTVEAGTFPAHKPQAAPRSAAPSLLAPSDSASQVGLSIMGQRNYDDMSALSLSRPAAAAQSAMPPPQMFLAPAQPAQYPSRVRPLADGDSHTAYVSDLGPGYPKSNISLSTATTLVPEKQQLRFRATQPPPGPEDGVGVRSQQSTRVCQQHLGFQAPRGETGLGFRGGQLVPQITRPEVNDQICSMPAGGNADSASKKARKCRQPTSVEANDSESTTTTTAKGRGRRGVANKAAKTPAVKKPRTAATRKKTAANKPQKDKRVPTVDELLQQPGYSLLPDSAITEPRSFPCAQNNLAESDQTKALEIAETEYHADQPRTQGSPCLGGTTTRHITRSASRALSSVPIQHAAGDDGDVYKAAPPPCTPADQIITNAPTPASPVAQAHTTAALPQPMCLSHSGEPEAAPDSQAAQAPPLPVTDDVLLGLAQKCLSADPAFDLCSARSRLEAWLNLPEPTQATALRTYFCELIMTDGFSQLCKSVDLFWEGAILEGRMMKMTTAAAAEPSAGIEADQEEV</sequence>
<dbReference type="EMBL" id="AMGX01000001">
    <property type="protein sequence ID" value="EXJ76380.1"/>
    <property type="molecule type" value="Genomic_DNA"/>
</dbReference>
<evidence type="ECO:0000313" key="3">
    <source>
        <dbReference type="Proteomes" id="UP000019471"/>
    </source>
</evidence>
<feature type="region of interest" description="Disordered" evidence="1">
    <location>
        <begin position="546"/>
        <end position="566"/>
    </location>
</feature>
<evidence type="ECO:0000313" key="2">
    <source>
        <dbReference type="EMBL" id="EXJ76380.1"/>
    </source>
</evidence>
<dbReference type="GeneID" id="19185624"/>
<dbReference type="GO" id="GO:0007131">
    <property type="term" value="P:reciprocal meiotic recombination"/>
    <property type="evidence" value="ECO:0007669"/>
    <property type="project" value="InterPro"/>
</dbReference>
<dbReference type="STRING" id="1182543.W9XGC8"/>
<dbReference type="AlphaFoldDB" id="W9XGC8"/>
<feature type="compositionally biased region" description="Polar residues" evidence="1">
    <location>
        <begin position="356"/>
        <end position="367"/>
    </location>
</feature>
<name>W9XGC8_9EURO</name>
<dbReference type="Proteomes" id="UP000019471">
    <property type="component" value="Unassembled WGS sequence"/>
</dbReference>
<dbReference type="Pfam" id="PF03525">
    <property type="entry name" value="Meiotic_rec114"/>
    <property type="match status" value="1"/>
</dbReference>
<proteinExistence type="predicted"/>
<dbReference type="eggNOG" id="ENOG502SBD0">
    <property type="taxonomic scope" value="Eukaryota"/>
</dbReference>
<evidence type="ECO:0000256" key="1">
    <source>
        <dbReference type="SAM" id="MobiDB-lite"/>
    </source>
</evidence>
<dbReference type="InterPro" id="IPR004354">
    <property type="entry name" value="Meiotic_Rec114"/>
</dbReference>
<gene>
    <name evidence="2" type="ORF">A1O5_00888</name>
</gene>
<feature type="compositionally biased region" description="Low complexity" evidence="1">
    <location>
        <begin position="553"/>
        <end position="564"/>
    </location>
</feature>
<feature type="region of interest" description="Disordered" evidence="1">
    <location>
        <begin position="337"/>
        <end position="413"/>
    </location>
</feature>
<keyword evidence="3" id="KW-1185">Reference proteome</keyword>
<dbReference type="HOGENOM" id="CLU_028413_0_0_1"/>
<dbReference type="OrthoDB" id="5360255at2759"/>
<accession>W9XGC8</accession>
<feature type="compositionally biased region" description="Basic residues" evidence="1">
    <location>
        <begin position="390"/>
        <end position="404"/>
    </location>
</feature>
<organism evidence="2 3">
    <name type="scientific">Cladophialophora psammophila CBS 110553</name>
    <dbReference type="NCBI Taxonomy" id="1182543"/>
    <lineage>
        <taxon>Eukaryota</taxon>
        <taxon>Fungi</taxon>
        <taxon>Dikarya</taxon>
        <taxon>Ascomycota</taxon>
        <taxon>Pezizomycotina</taxon>
        <taxon>Eurotiomycetes</taxon>
        <taxon>Chaetothyriomycetidae</taxon>
        <taxon>Chaetothyriales</taxon>
        <taxon>Herpotrichiellaceae</taxon>
        <taxon>Cladophialophora</taxon>
    </lineage>
</organism>
<protein>
    <submittedName>
        <fullName evidence="2">Uncharacterized protein</fullName>
    </submittedName>
</protein>
<comment type="caution">
    <text evidence="2">The sequence shown here is derived from an EMBL/GenBank/DDBJ whole genome shotgun (WGS) entry which is preliminary data.</text>
</comment>
<dbReference type="RefSeq" id="XP_007739697.1">
    <property type="nucleotide sequence ID" value="XM_007741507.1"/>
</dbReference>
<reference evidence="2 3" key="1">
    <citation type="submission" date="2013-03" db="EMBL/GenBank/DDBJ databases">
        <title>The Genome Sequence of Cladophialophora psammophila CBS 110553.</title>
        <authorList>
            <consortium name="The Broad Institute Genomics Platform"/>
            <person name="Cuomo C."/>
            <person name="de Hoog S."/>
            <person name="Gorbushina A."/>
            <person name="Walker B."/>
            <person name="Young S.K."/>
            <person name="Zeng Q."/>
            <person name="Gargeya S."/>
            <person name="Fitzgerald M."/>
            <person name="Haas B."/>
            <person name="Abouelleil A."/>
            <person name="Allen A.W."/>
            <person name="Alvarado L."/>
            <person name="Arachchi H.M."/>
            <person name="Berlin A.M."/>
            <person name="Chapman S.B."/>
            <person name="Gainer-Dewar J."/>
            <person name="Goldberg J."/>
            <person name="Griggs A."/>
            <person name="Gujja S."/>
            <person name="Hansen M."/>
            <person name="Howarth C."/>
            <person name="Imamovic A."/>
            <person name="Ireland A."/>
            <person name="Larimer J."/>
            <person name="McCowan C."/>
            <person name="Murphy C."/>
            <person name="Pearson M."/>
            <person name="Poon T.W."/>
            <person name="Priest M."/>
            <person name="Roberts A."/>
            <person name="Saif S."/>
            <person name="Shea T."/>
            <person name="Sisk P."/>
            <person name="Sykes S."/>
            <person name="Wortman J."/>
            <person name="Nusbaum C."/>
            <person name="Birren B."/>
        </authorList>
    </citation>
    <scope>NUCLEOTIDE SEQUENCE [LARGE SCALE GENOMIC DNA]</scope>
    <source>
        <strain evidence="2 3">CBS 110553</strain>
    </source>
</reference>